<reference evidence="10" key="1">
    <citation type="submission" date="2020-10" db="EMBL/GenBank/DDBJ databases">
        <title>Connecting structure to function with the recovery of over 1000 high-quality activated sludge metagenome-assembled genomes encoding full-length rRNA genes using long-read sequencing.</title>
        <authorList>
            <person name="Singleton C.M."/>
            <person name="Petriglieri F."/>
            <person name="Kristensen J.M."/>
            <person name="Kirkegaard R.H."/>
            <person name="Michaelsen T.Y."/>
            <person name="Andersen M.H."/>
            <person name="Karst S.M."/>
            <person name="Dueholm M.S."/>
            <person name="Nielsen P.H."/>
            <person name="Albertsen M."/>
        </authorList>
    </citation>
    <scope>NUCLEOTIDE SEQUENCE</scope>
    <source>
        <strain evidence="10">Skiv_18-Q3-R9-52_MAXAC.067</strain>
    </source>
</reference>
<dbReference type="GO" id="GO:0004181">
    <property type="term" value="F:metallocarboxypeptidase activity"/>
    <property type="evidence" value="ECO:0007669"/>
    <property type="project" value="InterPro"/>
</dbReference>
<dbReference type="GO" id="GO:0005615">
    <property type="term" value="C:extracellular space"/>
    <property type="evidence" value="ECO:0007669"/>
    <property type="project" value="TreeGrafter"/>
</dbReference>
<dbReference type="Pfam" id="PF00246">
    <property type="entry name" value="Peptidase_M14"/>
    <property type="match status" value="1"/>
</dbReference>
<comment type="caution">
    <text evidence="10">The sequence shown here is derived from an EMBL/GenBank/DDBJ whole genome shotgun (WGS) entry which is preliminary data.</text>
</comment>
<evidence type="ECO:0000256" key="6">
    <source>
        <dbReference type="ARBA" id="ARBA00023049"/>
    </source>
</evidence>
<evidence type="ECO:0000256" key="2">
    <source>
        <dbReference type="ARBA" id="ARBA00005988"/>
    </source>
</evidence>
<evidence type="ECO:0000256" key="7">
    <source>
        <dbReference type="PROSITE-ProRule" id="PRU01379"/>
    </source>
</evidence>
<dbReference type="InterPro" id="IPR000834">
    <property type="entry name" value="Peptidase_M14"/>
</dbReference>
<evidence type="ECO:0000313" key="10">
    <source>
        <dbReference type="EMBL" id="MBK9798123.1"/>
    </source>
</evidence>
<comment type="cofactor">
    <cofactor evidence="1">
        <name>Zn(2+)</name>
        <dbReference type="ChEBI" id="CHEBI:29105"/>
    </cofactor>
</comment>
<evidence type="ECO:0000256" key="8">
    <source>
        <dbReference type="SAM" id="SignalP"/>
    </source>
</evidence>
<accession>A0A9D7XJW9</accession>
<dbReference type="EMBL" id="JADKIO010000013">
    <property type="protein sequence ID" value="MBK9798123.1"/>
    <property type="molecule type" value="Genomic_DNA"/>
</dbReference>
<dbReference type="SMART" id="SM00631">
    <property type="entry name" value="Zn_pept"/>
    <property type="match status" value="1"/>
</dbReference>
<dbReference type="Gene3D" id="3.40.630.10">
    <property type="entry name" value="Zn peptidases"/>
    <property type="match status" value="1"/>
</dbReference>
<evidence type="ECO:0000256" key="3">
    <source>
        <dbReference type="ARBA" id="ARBA00022670"/>
    </source>
</evidence>
<proteinExistence type="inferred from homology"/>
<feature type="chain" id="PRO_5038779615" description="Peptidase M14 domain-containing protein" evidence="8">
    <location>
        <begin position="24"/>
        <end position="500"/>
    </location>
</feature>
<keyword evidence="8" id="KW-0732">Signal</keyword>
<evidence type="ECO:0000256" key="1">
    <source>
        <dbReference type="ARBA" id="ARBA00001947"/>
    </source>
</evidence>
<sequence length="500" mass="55169">MSRTAGLLRSAGLSLLLILSVGAAESPLPADHRALRRTVSYAEMTAFLEGVAKPGFITVTEEARSTEGRKVLLVRLNRSGGNPQSRARFRVLYYAQQHGDEVAGKDALLTLVRDIAARPSLLPEDVDLYLMPMLNPDGAEAHRRLNGAGADLNRDHLLLAQPETRALYRVARRVRPHLAVDSHEFGRDGEAYTRKGWEAWPLITMDACNHPLIPDYLKAAALEAVTSAGPLLARAGHAYRRYLVGGPPPEEELRPSTAEVDDGRNGLGTLGALSLIIESGVRHRATEPQADLGARVDGYRLLYRHLLGNRAWRDRVRNLAERARREPLPPFIATNTFWANVGGKVSAVKVREVATGRVLEVPTAMAMTDLVVKGSVPTPRAYAIEAAAAARFIPVLQAQGLAFETLAAPRKARIERVKLLRIEEPYDELYQRYKDRQLVERRPQAEVELPAGTLVVTLDQDLARRAIQVLEPCLLYGLYGYPGFRELARPGADLPVSRLF</sequence>
<gene>
    <name evidence="10" type="ORF">IPP58_16890</name>
</gene>
<keyword evidence="4" id="KW-0378">Hydrolase</keyword>
<organism evidence="10 11">
    <name type="scientific">Candidatus Geothrix skivensis</name>
    <dbReference type="NCBI Taxonomy" id="2954439"/>
    <lineage>
        <taxon>Bacteria</taxon>
        <taxon>Pseudomonadati</taxon>
        <taxon>Acidobacteriota</taxon>
        <taxon>Holophagae</taxon>
        <taxon>Holophagales</taxon>
        <taxon>Holophagaceae</taxon>
        <taxon>Geothrix</taxon>
    </lineage>
</organism>
<dbReference type="GO" id="GO:0008270">
    <property type="term" value="F:zinc ion binding"/>
    <property type="evidence" value="ECO:0007669"/>
    <property type="project" value="InterPro"/>
</dbReference>
<evidence type="ECO:0000256" key="5">
    <source>
        <dbReference type="ARBA" id="ARBA00022833"/>
    </source>
</evidence>
<keyword evidence="5" id="KW-0862">Zinc</keyword>
<evidence type="ECO:0000259" key="9">
    <source>
        <dbReference type="PROSITE" id="PS52035"/>
    </source>
</evidence>
<protein>
    <recommendedName>
        <fullName evidence="9">Peptidase M14 domain-containing protein</fullName>
    </recommendedName>
</protein>
<evidence type="ECO:0000256" key="4">
    <source>
        <dbReference type="ARBA" id="ARBA00022801"/>
    </source>
</evidence>
<dbReference type="PANTHER" id="PTHR11705">
    <property type="entry name" value="PROTEASE FAMILY M14 CARBOXYPEPTIDASE A,B"/>
    <property type="match status" value="1"/>
</dbReference>
<dbReference type="PROSITE" id="PS52035">
    <property type="entry name" value="PEPTIDASE_M14"/>
    <property type="match status" value="1"/>
</dbReference>
<dbReference type="Proteomes" id="UP000886657">
    <property type="component" value="Unassembled WGS sequence"/>
</dbReference>
<keyword evidence="6" id="KW-0482">Metalloprotease</keyword>
<dbReference type="SUPFAM" id="SSF53187">
    <property type="entry name" value="Zn-dependent exopeptidases"/>
    <property type="match status" value="1"/>
</dbReference>
<comment type="caution">
    <text evidence="7">Lacks conserved residue(s) required for the propagation of feature annotation.</text>
</comment>
<feature type="signal peptide" evidence="8">
    <location>
        <begin position="1"/>
        <end position="23"/>
    </location>
</feature>
<keyword evidence="3" id="KW-0645">Protease</keyword>
<evidence type="ECO:0000313" key="11">
    <source>
        <dbReference type="Proteomes" id="UP000886657"/>
    </source>
</evidence>
<dbReference type="PANTHER" id="PTHR11705:SF143">
    <property type="entry name" value="SLL0236 PROTEIN"/>
    <property type="match status" value="1"/>
</dbReference>
<dbReference type="GO" id="GO:0006508">
    <property type="term" value="P:proteolysis"/>
    <property type="evidence" value="ECO:0007669"/>
    <property type="project" value="UniProtKB-KW"/>
</dbReference>
<comment type="similarity">
    <text evidence="2 7">Belongs to the peptidase M14 family.</text>
</comment>
<dbReference type="AlphaFoldDB" id="A0A9D7XJW9"/>
<name>A0A9D7XJW9_9BACT</name>
<feature type="domain" description="Peptidase M14" evidence="9">
    <location>
        <begin position="37"/>
        <end position="271"/>
    </location>
</feature>